<feature type="signal peptide" evidence="3">
    <location>
        <begin position="1"/>
        <end position="21"/>
    </location>
</feature>
<keyword evidence="2" id="KW-0812">Transmembrane</keyword>
<keyword evidence="2" id="KW-1133">Transmembrane helix</keyword>
<name>A0A9K3PK69_9STRA</name>
<keyword evidence="3" id="KW-0732">Signal</keyword>
<evidence type="ECO:0000256" key="2">
    <source>
        <dbReference type="SAM" id="Phobius"/>
    </source>
</evidence>
<reference evidence="4" key="2">
    <citation type="submission" date="2021-04" db="EMBL/GenBank/DDBJ databases">
        <authorList>
            <person name="Podell S."/>
        </authorList>
    </citation>
    <scope>NUCLEOTIDE SEQUENCE</scope>
    <source>
        <strain evidence="4">Hildebrandi</strain>
    </source>
</reference>
<sequence length="436" mass="48911">MAKSSRSRLSLSIMTPLLVAAGGLSRQNNLMALAERALSSSSSVRTVMAQHDEDVGQSRSSIFSSSSNQQQQQQQQHPYHHHYDFKSKLPRVELQLLCSHDIVPDFDVTTTFRNFYQEFFLAALSHTDNNSDGDASSGSWNTVAAANDMDDDAGPFVTELFTFVSRSTVQDVKPREDFYDTCDPSSETVLVTMDVRGYIHVRTKKDAATSMNVNMDGPLDGFRTQENLQQLIEKVNSVAIKDYFAQHVCLPVGSNDSSRYHTTNTRHKNGTTNNATDTNDPNDEYASMEYFKAKVRPWNTHLAPPPPSSSRDYPYPSTKDHKHFEHNLRLLCEGGVDAVYPNYHKQVWTGPESISSLVIGILVGMIMVVIISRELNQKRHPSIRDRLRRQRGPQEHGGVGTNWRSSSTSDRAVVVVPVNPRAEGYEETSQDEIELV</sequence>
<feature type="region of interest" description="Disordered" evidence="1">
    <location>
        <begin position="260"/>
        <end position="284"/>
    </location>
</feature>
<feature type="chain" id="PRO_5039918240" description="Membrane-associated protein" evidence="3">
    <location>
        <begin position="22"/>
        <end position="436"/>
    </location>
</feature>
<proteinExistence type="predicted"/>
<accession>A0A9K3PK69</accession>
<dbReference type="Proteomes" id="UP000693970">
    <property type="component" value="Unassembled WGS sequence"/>
</dbReference>
<evidence type="ECO:0000313" key="4">
    <source>
        <dbReference type="EMBL" id="KAG7349811.1"/>
    </source>
</evidence>
<dbReference type="AlphaFoldDB" id="A0A9K3PK69"/>
<gene>
    <name evidence="4" type="ORF">IV203_012408</name>
</gene>
<comment type="caution">
    <text evidence="4">The sequence shown here is derived from an EMBL/GenBank/DDBJ whole genome shotgun (WGS) entry which is preliminary data.</text>
</comment>
<evidence type="ECO:0000313" key="5">
    <source>
        <dbReference type="Proteomes" id="UP000693970"/>
    </source>
</evidence>
<feature type="region of interest" description="Disordered" evidence="1">
    <location>
        <begin position="388"/>
        <end position="410"/>
    </location>
</feature>
<feature type="compositionally biased region" description="Low complexity" evidence="1">
    <location>
        <begin position="57"/>
        <end position="76"/>
    </location>
</feature>
<evidence type="ECO:0000256" key="1">
    <source>
        <dbReference type="SAM" id="MobiDB-lite"/>
    </source>
</evidence>
<feature type="region of interest" description="Disordered" evidence="1">
    <location>
        <begin position="44"/>
        <end position="81"/>
    </location>
</feature>
<evidence type="ECO:0000256" key="3">
    <source>
        <dbReference type="SAM" id="SignalP"/>
    </source>
</evidence>
<feature type="transmembrane region" description="Helical" evidence="2">
    <location>
        <begin position="354"/>
        <end position="372"/>
    </location>
</feature>
<evidence type="ECO:0008006" key="6">
    <source>
        <dbReference type="Google" id="ProtNLM"/>
    </source>
</evidence>
<organism evidence="4 5">
    <name type="scientific">Nitzschia inconspicua</name>
    <dbReference type="NCBI Taxonomy" id="303405"/>
    <lineage>
        <taxon>Eukaryota</taxon>
        <taxon>Sar</taxon>
        <taxon>Stramenopiles</taxon>
        <taxon>Ochrophyta</taxon>
        <taxon>Bacillariophyta</taxon>
        <taxon>Bacillariophyceae</taxon>
        <taxon>Bacillariophycidae</taxon>
        <taxon>Bacillariales</taxon>
        <taxon>Bacillariaceae</taxon>
        <taxon>Nitzschia</taxon>
    </lineage>
</organism>
<dbReference type="EMBL" id="JAGRRH010000019">
    <property type="protein sequence ID" value="KAG7349811.1"/>
    <property type="molecule type" value="Genomic_DNA"/>
</dbReference>
<keyword evidence="5" id="KW-1185">Reference proteome</keyword>
<keyword evidence="2" id="KW-0472">Membrane</keyword>
<reference evidence="4" key="1">
    <citation type="journal article" date="2021" name="Sci. Rep.">
        <title>Diploid genomic architecture of Nitzschia inconspicua, an elite biomass production diatom.</title>
        <authorList>
            <person name="Oliver A."/>
            <person name="Podell S."/>
            <person name="Pinowska A."/>
            <person name="Traller J.C."/>
            <person name="Smith S.R."/>
            <person name="McClure R."/>
            <person name="Beliaev A."/>
            <person name="Bohutskyi P."/>
            <person name="Hill E.A."/>
            <person name="Rabines A."/>
            <person name="Zheng H."/>
            <person name="Allen L.Z."/>
            <person name="Kuo A."/>
            <person name="Grigoriev I.V."/>
            <person name="Allen A.E."/>
            <person name="Hazlebeck D."/>
            <person name="Allen E.E."/>
        </authorList>
    </citation>
    <scope>NUCLEOTIDE SEQUENCE</scope>
    <source>
        <strain evidence="4">Hildebrandi</strain>
    </source>
</reference>
<protein>
    <recommendedName>
        <fullName evidence="6">Membrane-associated protein</fullName>
    </recommendedName>
</protein>